<dbReference type="Proteomes" id="UP000541352">
    <property type="component" value="Unassembled WGS sequence"/>
</dbReference>
<dbReference type="EMBL" id="JACIBY010000001">
    <property type="protein sequence ID" value="MBB3836080.1"/>
    <property type="molecule type" value="Genomic_DNA"/>
</dbReference>
<evidence type="ECO:0000313" key="2">
    <source>
        <dbReference type="EMBL" id="MBB3836080.1"/>
    </source>
</evidence>
<proteinExistence type="predicted"/>
<accession>A0A7W5ZGF5</accession>
<organism evidence="2 3">
    <name type="scientific">Runella defluvii</name>
    <dbReference type="NCBI Taxonomy" id="370973"/>
    <lineage>
        <taxon>Bacteria</taxon>
        <taxon>Pseudomonadati</taxon>
        <taxon>Bacteroidota</taxon>
        <taxon>Cytophagia</taxon>
        <taxon>Cytophagales</taxon>
        <taxon>Spirosomataceae</taxon>
        <taxon>Runella</taxon>
    </lineage>
</organism>
<feature type="region of interest" description="Disordered" evidence="1">
    <location>
        <begin position="1"/>
        <end position="20"/>
    </location>
</feature>
<gene>
    <name evidence="2" type="ORF">FHS57_000062</name>
</gene>
<evidence type="ECO:0000256" key="1">
    <source>
        <dbReference type="SAM" id="MobiDB-lite"/>
    </source>
</evidence>
<protein>
    <submittedName>
        <fullName evidence="2">Uncharacterized protein</fullName>
    </submittedName>
</protein>
<reference evidence="2 3" key="1">
    <citation type="submission" date="2020-08" db="EMBL/GenBank/DDBJ databases">
        <title>Genomic Encyclopedia of Type Strains, Phase IV (KMG-IV): sequencing the most valuable type-strain genomes for metagenomic binning, comparative biology and taxonomic classification.</title>
        <authorList>
            <person name="Goeker M."/>
        </authorList>
    </citation>
    <scope>NUCLEOTIDE SEQUENCE [LARGE SCALE GENOMIC DNA]</scope>
    <source>
        <strain evidence="2 3">DSM 17976</strain>
    </source>
</reference>
<keyword evidence="3" id="KW-1185">Reference proteome</keyword>
<name>A0A7W5ZGF5_9BACT</name>
<dbReference type="AlphaFoldDB" id="A0A7W5ZGF5"/>
<sequence length="38" mass="4001">MKKTTEKNAPKAAKTVLSKDAAQHIQGGAYKLRGNTGS</sequence>
<comment type="caution">
    <text evidence="2">The sequence shown here is derived from an EMBL/GenBank/DDBJ whole genome shotgun (WGS) entry which is preliminary data.</text>
</comment>
<evidence type="ECO:0000313" key="3">
    <source>
        <dbReference type="Proteomes" id="UP000541352"/>
    </source>
</evidence>